<evidence type="ECO:0000259" key="5">
    <source>
        <dbReference type="SMART" id="SM01360"/>
    </source>
</evidence>
<name>A0ABQ9YZC3_9CRUS</name>
<evidence type="ECO:0000256" key="3">
    <source>
        <dbReference type="SAM" id="SignalP"/>
    </source>
</evidence>
<dbReference type="CDD" id="cd00112">
    <property type="entry name" value="LDLa"/>
    <property type="match status" value="2"/>
</dbReference>
<dbReference type="InterPro" id="IPR011626">
    <property type="entry name" value="Alpha-macroglobulin_TED"/>
</dbReference>
<feature type="domain" description="Alpha-2-macroglobulin" evidence="5">
    <location>
        <begin position="2497"/>
        <end position="2587"/>
    </location>
</feature>
<dbReference type="SUPFAM" id="SSF49410">
    <property type="entry name" value="Alpha-macroglobulin receptor domain"/>
    <property type="match status" value="2"/>
</dbReference>
<feature type="domain" description="Alpha-macroglobulin receptor-binding" evidence="6">
    <location>
        <begin position="1482"/>
        <end position="1573"/>
    </location>
</feature>
<dbReference type="PANTHER" id="PTHR11412:SF146">
    <property type="entry name" value="CD109 ANTIGEN"/>
    <property type="match status" value="1"/>
</dbReference>
<dbReference type="InterPro" id="IPR050473">
    <property type="entry name" value="A2M/Complement_sys"/>
</dbReference>
<feature type="disulfide bond" evidence="2">
    <location>
        <begin position="2442"/>
        <end position="2460"/>
    </location>
</feature>
<dbReference type="Pfam" id="PF07703">
    <property type="entry name" value="A2M_BRD"/>
    <property type="match status" value="2"/>
</dbReference>
<evidence type="ECO:0000256" key="2">
    <source>
        <dbReference type="PROSITE-ProRule" id="PRU00124"/>
    </source>
</evidence>
<dbReference type="InterPro" id="IPR036595">
    <property type="entry name" value="A-macroglobulin_rcpt-bd_sf"/>
</dbReference>
<dbReference type="Pfam" id="PF07677">
    <property type="entry name" value="A2M_recep"/>
    <property type="match status" value="2"/>
</dbReference>
<feature type="domain" description="Alpha-macroglobulin receptor-binding" evidence="6">
    <location>
        <begin position="3162"/>
        <end position="3253"/>
    </location>
</feature>
<dbReference type="Gene3D" id="2.60.40.1930">
    <property type="match status" value="4"/>
</dbReference>
<proteinExistence type="predicted"/>
<dbReference type="InterPro" id="IPR009048">
    <property type="entry name" value="A-macroglobulin_rcpt-bd"/>
</dbReference>
<evidence type="ECO:0000259" key="6">
    <source>
        <dbReference type="SMART" id="SM01361"/>
    </source>
</evidence>
<dbReference type="Gene3D" id="4.10.400.10">
    <property type="entry name" value="Low-density Lipoprotein Receptor"/>
    <property type="match status" value="1"/>
</dbReference>
<dbReference type="SMART" id="SM01359">
    <property type="entry name" value="A2M_N_2"/>
    <property type="match status" value="2"/>
</dbReference>
<organism evidence="7 8">
    <name type="scientific">Daphnia magna</name>
    <dbReference type="NCBI Taxonomy" id="35525"/>
    <lineage>
        <taxon>Eukaryota</taxon>
        <taxon>Metazoa</taxon>
        <taxon>Ecdysozoa</taxon>
        <taxon>Arthropoda</taxon>
        <taxon>Crustacea</taxon>
        <taxon>Branchiopoda</taxon>
        <taxon>Diplostraca</taxon>
        <taxon>Cladocera</taxon>
        <taxon>Anomopoda</taxon>
        <taxon>Daphniidae</taxon>
        <taxon>Daphnia</taxon>
    </lineage>
</organism>
<feature type="chain" id="PRO_5046184788" description="Macroglobulin complement-related protein" evidence="3">
    <location>
        <begin position="22"/>
        <end position="3308"/>
    </location>
</feature>
<comment type="caution">
    <text evidence="7">The sequence shown here is derived from an EMBL/GenBank/DDBJ whole genome shotgun (WGS) entry which is preliminary data.</text>
</comment>
<dbReference type="InterPro" id="IPR002172">
    <property type="entry name" value="LDrepeatLR_classA_rpt"/>
</dbReference>
<dbReference type="SMART" id="SM00192">
    <property type="entry name" value="LDLa"/>
    <property type="match status" value="2"/>
</dbReference>
<dbReference type="Gene3D" id="1.50.10.20">
    <property type="match status" value="2"/>
</dbReference>
<keyword evidence="8" id="KW-1185">Reference proteome</keyword>
<evidence type="ECO:0000313" key="8">
    <source>
        <dbReference type="Proteomes" id="UP001234178"/>
    </source>
</evidence>
<keyword evidence="1 2" id="KW-1015">Disulfide bond</keyword>
<feature type="disulfide bond" evidence="2">
    <location>
        <begin position="2454"/>
        <end position="2469"/>
    </location>
</feature>
<dbReference type="Pfam" id="PF07678">
    <property type="entry name" value="TED_complement"/>
    <property type="match status" value="2"/>
</dbReference>
<dbReference type="PANTHER" id="PTHR11412">
    <property type="entry name" value="MACROGLOBULIN / COMPLEMENT"/>
    <property type="match status" value="1"/>
</dbReference>
<keyword evidence="3" id="KW-0732">Signal</keyword>
<dbReference type="Gene3D" id="2.60.40.2950">
    <property type="match status" value="1"/>
</dbReference>
<dbReference type="Proteomes" id="UP001234178">
    <property type="component" value="Unassembled WGS sequence"/>
</dbReference>
<gene>
    <name evidence="7" type="ORF">OUZ56_011130</name>
</gene>
<evidence type="ECO:0000259" key="4">
    <source>
        <dbReference type="SMART" id="SM01359"/>
    </source>
</evidence>
<dbReference type="InterPro" id="IPR008930">
    <property type="entry name" value="Terpenoid_cyclase/PrenylTrfase"/>
</dbReference>
<evidence type="ECO:0000313" key="7">
    <source>
        <dbReference type="EMBL" id="KAK4005999.1"/>
    </source>
</evidence>
<dbReference type="InterPro" id="IPR001599">
    <property type="entry name" value="Macroglobln_a2"/>
</dbReference>
<reference evidence="7 8" key="1">
    <citation type="journal article" date="2023" name="Nucleic Acids Res.">
        <title>The hologenome of Daphnia magna reveals possible DNA methylation and microbiome-mediated evolution of the host genome.</title>
        <authorList>
            <person name="Chaturvedi A."/>
            <person name="Li X."/>
            <person name="Dhandapani V."/>
            <person name="Marshall H."/>
            <person name="Kissane S."/>
            <person name="Cuenca-Cambronero M."/>
            <person name="Asole G."/>
            <person name="Calvet F."/>
            <person name="Ruiz-Romero M."/>
            <person name="Marangio P."/>
            <person name="Guigo R."/>
            <person name="Rago D."/>
            <person name="Mirbahai L."/>
            <person name="Eastwood N."/>
            <person name="Colbourne J.K."/>
            <person name="Zhou J."/>
            <person name="Mallon E."/>
            <person name="Orsini L."/>
        </authorList>
    </citation>
    <scope>NUCLEOTIDE SEQUENCE [LARGE SCALE GENOMIC DNA]</scope>
    <source>
        <strain evidence="7">LRV0_1</strain>
    </source>
</reference>
<evidence type="ECO:0000256" key="1">
    <source>
        <dbReference type="ARBA" id="ARBA00023157"/>
    </source>
</evidence>
<dbReference type="PROSITE" id="PS50068">
    <property type="entry name" value="LDLRA_2"/>
    <property type="match status" value="2"/>
</dbReference>
<dbReference type="InterPro" id="IPR002890">
    <property type="entry name" value="MG2"/>
</dbReference>
<sequence length="3308" mass="373143">MRLRNCFSVLVLFHLKAVLMASSLVTLTLTQDDDGAVPPSGRYLLAPNEPPDDLNNNLVRQQHRLVHPTFVATASSVVRPNTVYRVNVVVLPASPDLILKAMIIKGRGHQIASATDVADAGSSHDLLLKIPASITDGDYRLKLEGYDPQHPQKALFFREGRLTFRPDFLSIVVQSNRKIFRNGMNVRFRVILTQMNLKPYSDPITVFMLNPQGFVMRRWPSRNPTNGVVTLTYELPSYPPMGNWTIRVEAMLQVYEHKVIVERYYIPFFEVIPFAPAYVLDSDDTYTAGVTTSFHRARVANGNMTVQVHARPVNSSIRDYRLVSEEHPPWSHDFSYQVSLDSVKSAVGSRSLAGWVVRVTTAVHSYFMGETRRAFIETRIIRAQLKFRFAGMKTAVFKPGMPFEGHVYVMYDDNQALSPEKLAAASIVLRPSVTNTNGQLKNLPEIVVPATGEYVSDGRGKKNKLANEFTHWMDRQAEDAEFRQFRRTGVYHYRFTVPRDAKTLRITATYKDGEGDKVGAEMRAVAFYSANDMYVHVATSTEQGRLGENAVIHLRSNFGLQVYSYVVVSKGLVVYGATESHPHPTKLLTFSVPVSSEMAPTFKLVAMVVSPAGELLADSVTIPVHSFNRFTVNVTAVQARDHSKETVQLVTRTRPGAFVGVSLLRSINYIFQADNALTPSRILKALYKLEPFTKSVHEVTWTDREGLKADRTEYFKGANPGADTKRTMNHAGLLVFTDAVVGQYPETVHCDKTNGYDSCMAVGCFHKDQRCDGKSDCIDGSDEDDCPPMQDDKMAFRIYRRSRFHDFYDWLDGDWAWYDIPTTDDGIEFHDRGIAATDETWYINAFSFHPELGFSMLDEDVVYDGSPPFYFSVESPSAIRRGETLGVRLMAINNLNEEVMALIVLEASDEYKFVQTDEDGEVEHYRPQLVGGERHHMVAVRAQSMWEVYIPIAPQVEQGAIVIKIQTASQIRRQTFNIELDVLPEGATVTRHTSLLLDLKNRAHILRFLDIPVEESPIIPYSKFRRYVFGSPRATLTLCGDVFGPVFPSRPISTDSLLSRSLRGTKANLFNLATTMWSLHYLRLTNQLGSDVLYSGLNAMNVQMAELLRLYNFDGSFSAQKTSDPSMWVTAWVIRVLGQSQFQDWENHYYVDQRLLASSVQWILKNQKRDGTFEEPADYPFPLELPRAYGNSSSKIALTAHVLIGLKQCSESLEGSLKVKTATAKTRSVNYLERVVSHLTDPYDVAIVTYALTITNSPAKEAAFNEMHNLRRENEGMVYWSRDPVPSNQIVYENQRPFLQPRLPMHQDAVAVEATSYALLVYLARDGIGDLQERVVSWLNTMRMVDGGFVSIYDSIVAMEALTEYAYRARLRDITDMTIVVEASASKMGKTVRINSDTLAKVHRMDIPNVWGHVNVIGRGAGQAVLQLKVQYGIDWEELNDTPKRRFFDLHVDETYSHFRNKSHVTIEACVRWLALDIGQTSGPATLEVETPSGYGFVQSDANEMVVRNNYTFIRDVFIGRSKIMWMFDRVGQERLCIKFTVHRWFPVANLTLYREAVVYESHKPENFEMFIFNSTPLYVLDICEVCGSFQCPYCPYYSAAPPVTAKFAAFNVIVSLAVSVYFHRLRFLSMEHLILLSFWNGGDGKRNSAGKELHFVRYQQTLETCVYLLSAARLLGPAFRSLTSSLINWICLGEFIVLKSLPPAMKSSVVVVVIVIHSITTAATQSVILSESTNAGRYSVNPPDSSQQHRLVAPKFVVTAASILRPNTIYRVHVVVLAGSPDLVFRALITKGNGEHVASDRTNSADAGSSNHLLLQIPPSLSDGDYRLKLEGYDQMHPQEAVIIEESRLVFLSDFLSIVVQSNRKIFCNDMTVRFRVILTQMNLKPYTDPITVSIVDPQGFVMRRWPSRNPTNGVASLTYKLSPNPSVGTWTIRVEAMSQIYQHKIQVEHYYIPFFEVIPIGPAFVSQSDETYSVEMTTAFHQSFVLSGNLTVEVYARPANASVTDLQFVTREHFPWKHDFTYDVNLNDVKNHLGVASLADWVVRVTSILHSHFMGETRDGYVETRIVRSQLKFEFAGAKTAVFKPGMPFEGDVYLMYDDGQPLASDKLAGATLTLQAVVTSANGQRKMLPEIVVPAKDDDTEPNNLSNAFDDWMEQQMENIHFNAFRQTGVHHFLLSVPKDAETMRITATYKDAQGDRATAELEAVAFYSFDDMYVHVGTSTEYGQLGENAVLHLRSNFAFQVYSYVLVSKGLVIYGGTESHPHPTKLLTFSIPVSGEMAPSFKLIAMVVTPTGELLADSITIPVQSFNRYKVNLTMVETKDHSKETVQLVTRTRPGSFVGVSLLRIMNHICQADNELTPSRVLGALYKLEPFTKSVHKVTWTDREGLKADRTEYFKGANPGADTKRTMDQAGLLVFTDATVAQYPETVHCDKTNGYDSCMAVGCFHKDQRCDGKSDCIDGSDEDDCVSDDDGMDFRMLRWSRNHDFYDWLDGDWAWFDIPTTDDGIEFNDREVTVTDEIWHLNAFSFHPEFGFSMLEETVVYDGSPPFFFTVESPSSIRRGETLGLRLMAVNLLQEEVTALIVLEASDDYKFVETGPDGEVEHYHPKLDGGERHHMIAVKPEAYWEVYVPIAPQVDQGLIKIKLQTVSQINRQDFEIELEIVPEGATISRHTSLLLDLKNRAHVLRFLDIPVEESPIIPYSKNRRYVFGSPRASVTLCGDVFGPVFPSTPVTTESFLSRSLRGTEANLFNLATTLWSLHYLRLTNQLQSDVLYSGLNDMNVQMAELMRLYHHDGSFRAHTNSKPNVWVTAWVVRILGQSQFQDWENHYYVDRRLLASSVEWIVSHQMSDGSFHEPEDLPFESRHERGNVTHKTTLTAHVLIALMKCSGSLEGSLRVTVATVEANAVNFLERSISHLSDPSEVAIVTYALSMANTPTKEATFYLLHGMRRENGEMVYWSREPVPSNPILYENQRPFLQPRLPMHQDAVAVEATSYALLVYLARDGIGDLQERVVSWLNTMRMVDGGFVSIYDSIVAMEALTEYAYRARLRDITDMTIVVEASASKIGNPMHITSESLSTVHQMDIPNVWGHVNVVGRGAGQAVLQLKVQYGIDSDDLKDTPKKRFFDLHIDETYSHFRNKSHVTTEACVRWLAIDETLTSGPATLEIEVPSGYAFLQSDANELVVRNNYTFISDVFIGSTKIIWMFDQVGQELLCIKYPVHRWFPVANLTFHRSAIVYESHKPEHFEMVVFNSTPLYVLDICEVCGSFQCPYCPYFSSAPVSAESSFVLFASLTVSIYFLAGHSST</sequence>
<feature type="domain" description="Alpha-2-macroglobulin bait region" evidence="4">
    <location>
        <begin position="535"/>
        <end position="670"/>
    </location>
</feature>
<feature type="disulfide bond" evidence="2">
    <location>
        <begin position="771"/>
        <end position="786"/>
    </location>
</feature>
<feature type="domain" description="Alpha-2-macroglobulin bait region" evidence="4">
    <location>
        <begin position="2218"/>
        <end position="2349"/>
    </location>
</feature>
<dbReference type="SMART" id="SM01360">
    <property type="entry name" value="A2M"/>
    <property type="match status" value="2"/>
</dbReference>
<accession>A0ABQ9YZC3</accession>
<protein>
    <recommendedName>
        <fullName evidence="9">Macroglobulin complement-related protein</fullName>
    </recommendedName>
</protein>
<dbReference type="Gene3D" id="2.60.40.10">
    <property type="entry name" value="Immunoglobulins"/>
    <property type="match status" value="3"/>
</dbReference>
<dbReference type="EMBL" id="JAOYFB010000002">
    <property type="protein sequence ID" value="KAK4005999.1"/>
    <property type="molecule type" value="Genomic_DNA"/>
</dbReference>
<feature type="disulfide bond" evidence="2">
    <location>
        <begin position="759"/>
        <end position="777"/>
    </location>
</feature>
<dbReference type="Gene3D" id="2.60.40.690">
    <property type="entry name" value="Alpha-macroglobulin, receptor-binding domain"/>
    <property type="match status" value="2"/>
</dbReference>
<dbReference type="Pfam" id="PF00207">
    <property type="entry name" value="A2M"/>
    <property type="match status" value="2"/>
</dbReference>
<dbReference type="SMART" id="SM01361">
    <property type="entry name" value="A2M_recep"/>
    <property type="match status" value="2"/>
</dbReference>
<dbReference type="InterPro" id="IPR036055">
    <property type="entry name" value="LDL_receptor-like_sf"/>
</dbReference>
<dbReference type="InterPro" id="IPR011625">
    <property type="entry name" value="A2M_N_BRD"/>
</dbReference>
<feature type="signal peptide" evidence="3">
    <location>
        <begin position="1"/>
        <end position="21"/>
    </location>
</feature>
<dbReference type="InterPro" id="IPR013783">
    <property type="entry name" value="Ig-like_fold"/>
</dbReference>
<dbReference type="Pfam" id="PF01835">
    <property type="entry name" value="MG2"/>
    <property type="match status" value="2"/>
</dbReference>
<comment type="caution">
    <text evidence="2">Lacks conserved residue(s) required for the propagation of feature annotation.</text>
</comment>
<dbReference type="SUPFAM" id="SSF48239">
    <property type="entry name" value="Terpenoid cyclases/Protein prenyltransferases"/>
    <property type="match status" value="2"/>
</dbReference>
<feature type="domain" description="Alpha-2-macroglobulin" evidence="5">
    <location>
        <begin position="814"/>
        <end position="905"/>
    </location>
</feature>
<evidence type="ECO:0008006" key="9">
    <source>
        <dbReference type="Google" id="ProtNLM"/>
    </source>
</evidence>